<comment type="catalytic activity">
    <reaction evidence="2">
        <text>urea + 2 H2O + H(+) = hydrogencarbonate + 2 NH4(+)</text>
        <dbReference type="Rhea" id="RHEA:20557"/>
        <dbReference type="ChEBI" id="CHEBI:15377"/>
        <dbReference type="ChEBI" id="CHEBI:15378"/>
        <dbReference type="ChEBI" id="CHEBI:16199"/>
        <dbReference type="ChEBI" id="CHEBI:17544"/>
        <dbReference type="ChEBI" id="CHEBI:28938"/>
        <dbReference type="EC" id="3.5.1.5"/>
    </reaction>
</comment>
<dbReference type="GO" id="GO:0035550">
    <property type="term" value="C:urease complex"/>
    <property type="evidence" value="ECO:0007669"/>
    <property type="project" value="InterPro"/>
</dbReference>
<proteinExistence type="predicted"/>
<dbReference type="GO" id="GO:0043419">
    <property type="term" value="P:urea catabolic process"/>
    <property type="evidence" value="ECO:0007669"/>
    <property type="project" value="InterPro"/>
</dbReference>
<organism evidence="3 4">
    <name type="scientific">Rhodococcus qingshengii</name>
    <dbReference type="NCBI Taxonomy" id="334542"/>
    <lineage>
        <taxon>Bacteria</taxon>
        <taxon>Bacillati</taxon>
        <taxon>Actinomycetota</taxon>
        <taxon>Actinomycetes</taxon>
        <taxon>Mycobacteriales</taxon>
        <taxon>Nocardiaceae</taxon>
        <taxon>Rhodococcus</taxon>
        <taxon>Rhodococcus erythropolis group</taxon>
    </lineage>
</organism>
<keyword evidence="1" id="KW-0378">Hydrolase</keyword>
<dbReference type="RefSeq" id="WP_007733849.1">
    <property type="nucleotide sequence ID" value="NZ_AP023172.1"/>
</dbReference>
<evidence type="ECO:0000256" key="1">
    <source>
        <dbReference type="ARBA" id="ARBA00022801"/>
    </source>
</evidence>
<evidence type="ECO:0000256" key="2">
    <source>
        <dbReference type="ARBA" id="ARBA00047778"/>
    </source>
</evidence>
<dbReference type="InterPro" id="IPR002019">
    <property type="entry name" value="Urease_beta-like"/>
</dbReference>
<dbReference type="PANTHER" id="PTHR33569:SF1">
    <property type="entry name" value="UREASE"/>
    <property type="match status" value="1"/>
</dbReference>
<accession>A0A069JNN9</accession>
<dbReference type="EMBL" id="NOVD01000011">
    <property type="protein sequence ID" value="PCK26054.1"/>
    <property type="molecule type" value="Genomic_DNA"/>
</dbReference>
<dbReference type="NCBIfam" id="TIGR00192">
    <property type="entry name" value="urease_beta"/>
    <property type="match status" value="1"/>
</dbReference>
<dbReference type="Proteomes" id="UP000230886">
    <property type="component" value="Unassembled WGS sequence"/>
</dbReference>
<dbReference type="PANTHER" id="PTHR33569">
    <property type="entry name" value="UREASE"/>
    <property type="match status" value="1"/>
</dbReference>
<dbReference type="SUPFAM" id="SSF51278">
    <property type="entry name" value="Urease, beta-subunit"/>
    <property type="match status" value="1"/>
</dbReference>
<dbReference type="GO" id="GO:0009039">
    <property type="term" value="F:urease activity"/>
    <property type="evidence" value="ECO:0007669"/>
    <property type="project" value="UniProtKB-EC"/>
</dbReference>
<gene>
    <name evidence="3" type="primary">ureB</name>
    <name evidence="3" type="ORF">CHR55_17465</name>
</gene>
<dbReference type="InterPro" id="IPR050069">
    <property type="entry name" value="Urease_subunit"/>
</dbReference>
<dbReference type="Pfam" id="PF00699">
    <property type="entry name" value="Urease_beta"/>
    <property type="match status" value="1"/>
</dbReference>
<dbReference type="AlphaFoldDB" id="A0A069JNN9"/>
<dbReference type="Gene3D" id="2.10.150.10">
    <property type="entry name" value="Urease, beta subunit"/>
    <property type="match status" value="1"/>
</dbReference>
<dbReference type="GeneID" id="89846671"/>
<evidence type="ECO:0000313" key="3">
    <source>
        <dbReference type="EMBL" id="PCK26054.1"/>
    </source>
</evidence>
<protein>
    <submittedName>
        <fullName evidence="3">Urease subunit beta</fullName>
    </submittedName>
</protein>
<name>A0A069JNN9_RHOSG</name>
<sequence length="156" mass="16630">MIPGEVRVSTEPLEFGTDAEKITMVVVNDGDRPIQIGSHLHLPAANPALTFDREAADGFRLDIPSGTSVRFEPGVSRTVTLIALGGLKRVPGLQIVPDEDLPTHAREPKTVMPFGTPGVEVEEPLRASSVNVRVSDVPVEADSPDDAATTVERTAE</sequence>
<accession>A0A1C3ZW56</accession>
<reference evidence="3 4" key="1">
    <citation type="submission" date="2017-07" db="EMBL/GenBank/DDBJ databases">
        <title>Draft sequence of Rhodococcus enclensis 23b-28.</title>
        <authorList>
            <person name="Besaury L."/>
            <person name="Sancelme M."/>
            <person name="Amato P."/>
            <person name="Lallement A."/>
            <person name="Delort A.-M."/>
        </authorList>
    </citation>
    <scope>NUCLEOTIDE SEQUENCE [LARGE SCALE GENOMIC DNA]</scope>
    <source>
        <strain evidence="3 4">23b-28</strain>
    </source>
</reference>
<dbReference type="InterPro" id="IPR036461">
    <property type="entry name" value="Urease_betasu_sf"/>
</dbReference>
<dbReference type="CDD" id="cd00407">
    <property type="entry name" value="Urease_beta"/>
    <property type="match status" value="1"/>
</dbReference>
<evidence type="ECO:0000313" key="4">
    <source>
        <dbReference type="Proteomes" id="UP000230886"/>
    </source>
</evidence>
<comment type="caution">
    <text evidence="3">The sequence shown here is derived from an EMBL/GenBank/DDBJ whole genome shotgun (WGS) entry which is preliminary data.</text>
</comment>